<organism evidence="1">
    <name type="scientific">Caudovirales sp. ct7oE3</name>
    <dbReference type="NCBI Taxonomy" id="2826768"/>
    <lineage>
        <taxon>Viruses</taxon>
        <taxon>Duplodnaviria</taxon>
        <taxon>Heunggongvirae</taxon>
        <taxon>Uroviricota</taxon>
        <taxon>Caudoviricetes</taxon>
    </lineage>
</organism>
<accession>A0A8S5LZM4</accession>
<name>A0A8S5LZM4_9CAUD</name>
<proteinExistence type="predicted"/>
<reference evidence="1" key="1">
    <citation type="journal article" date="2021" name="Proc. Natl. Acad. Sci. U.S.A.">
        <title>A Catalog of Tens of Thousands of Viruses from Human Metagenomes Reveals Hidden Associations with Chronic Diseases.</title>
        <authorList>
            <person name="Tisza M.J."/>
            <person name="Buck C.B."/>
        </authorList>
    </citation>
    <scope>NUCLEOTIDE SEQUENCE</scope>
    <source>
        <strain evidence="1">Ct7oE3</strain>
    </source>
</reference>
<dbReference type="EMBL" id="BK014781">
    <property type="protein sequence ID" value="DAD75398.1"/>
    <property type="molecule type" value="Genomic_DNA"/>
</dbReference>
<evidence type="ECO:0000313" key="1">
    <source>
        <dbReference type="EMBL" id="DAD75398.1"/>
    </source>
</evidence>
<sequence length="122" mass="14607">MINHESQNYTLITQTLKQVFEEIQLTDQKLRFYQGTYPVVSFVQTNNYVLKDSLGFDDIETMNYEEYEIEIQSDKDMDEIRNIFNHIDNAMHQLGYIRTYCGLDTQDKETKLKRLMQYQTAL</sequence>
<protein>
    <submittedName>
        <fullName evidence="1">Uncharacterized protein</fullName>
    </submittedName>
</protein>